<evidence type="ECO:0000256" key="2">
    <source>
        <dbReference type="SAM" id="Phobius"/>
    </source>
</evidence>
<name>A0ABS4PJH1_9PSEU</name>
<dbReference type="RefSeq" id="WP_209663269.1">
    <property type="nucleotide sequence ID" value="NZ_JAGGMS010000001.1"/>
</dbReference>
<reference evidence="4 5" key="1">
    <citation type="submission" date="2021-03" db="EMBL/GenBank/DDBJ databases">
        <title>Sequencing the genomes of 1000 actinobacteria strains.</title>
        <authorList>
            <person name="Klenk H.-P."/>
        </authorList>
    </citation>
    <scope>NUCLEOTIDE SEQUENCE [LARGE SCALE GENOMIC DNA]</scope>
    <source>
        <strain evidence="4 5">DSM 45510</strain>
    </source>
</reference>
<dbReference type="Proteomes" id="UP000741013">
    <property type="component" value="Unassembled WGS sequence"/>
</dbReference>
<evidence type="ECO:0008006" key="6">
    <source>
        <dbReference type="Google" id="ProtNLM"/>
    </source>
</evidence>
<keyword evidence="2" id="KW-0472">Membrane</keyword>
<keyword evidence="5" id="KW-1185">Reference proteome</keyword>
<feature type="compositionally biased region" description="Basic and acidic residues" evidence="1">
    <location>
        <begin position="76"/>
        <end position="87"/>
    </location>
</feature>
<evidence type="ECO:0000256" key="3">
    <source>
        <dbReference type="SAM" id="SignalP"/>
    </source>
</evidence>
<evidence type="ECO:0000256" key="1">
    <source>
        <dbReference type="SAM" id="MobiDB-lite"/>
    </source>
</evidence>
<keyword evidence="3" id="KW-0732">Signal</keyword>
<protein>
    <recommendedName>
        <fullName evidence="6">Excalibur calcium-binding domain-containing protein</fullName>
    </recommendedName>
</protein>
<dbReference type="EMBL" id="JAGGMS010000001">
    <property type="protein sequence ID" value="MBP2179566.1"/>
    <property type="molecule type" value="Genomic_DNA"/>
</dbReference>
<feature type="region of interest" description="Disordered" evidence="1">
    <location>
        <begin position="31"/>
        <end position="126"/>
    </location>
</feature>
<evidence type="ECO:0000313" key="4">
    <source>
        <dbReference type="EMBL" id="MBP2179566.1"/>
    </source>
</evidence>
<proteinExistence type="predicted"/>
<accession>A0ABS4PJH1</accession>
<organism evidence="4 5">
    <name type="scientific">Amycolatopsis magusensis</name>
    <dbReference type="NCBI Taxonomy" id="882444"/>
    <lineage>
        <taxon>Bacteria</taxon>
        <taxon>Bacillati</taxon>
        <taxon>Actinomycetota</taxon>
        <taxon>Actinomycetes</taxon>
        <taxon>Pseudonocardiales</taxon>
        <taxon>Pseudonocardiaceae</taxon>
        <taxon>Amycolatopsis</taxon>
    </lineage>
</organism>
<feature type="signal peptide" evidence="3">
    <location>
        <begin position="1"/>
        <end position="27"/>
    </location>
</feature>
<keyword evidence="2" id="KW-1133">Transmembrane helix</keyword>
<gene>
    <name evidence="4" type="ORF">JOM49_001092</name>
</gene>
<feature type="chain" id="PRO_5047212132" description="Excalibur calcium-binding domain-containing protein" evidence="3">
    <location>
        <begin position="28"/>
        <end position="153"/>
    </location>
</feature>
<feature type="transmembrane region" description="Helical" evidence="2">
    <location>
        <begin position="128"/>
        <end position="147"/>
    </location>
</feature>
<sequence>MRSFRLAAGAVVTGTTLLALGAGPALAQEIPADTETKSASSSSSAPPASSATITSTTSKDKDCADFATQADAQAEWAKDQSDPHGLDADDDGYACESHFGEPSGQVKKTPSGGVDTGGSEDSSSTAPLAALGGLTLLGGGAAAVLASRRRAGR</sequence>
<feature type="compositionally biased region" description="Low complexity" evidence="1">
    <location>
        <begin position="38"/>
        <end position="57"/>
    </location>
</feature>
<keyword evidence="2" id="KW-0812">Transmembrane</keyword>
<evidence type="ECO:0000313" key="5">
    <source>
        <dbReference type="Proteomes" id="UP000741013"/>
    </source>
</evidence>
<comment type="caution">
    <text evidence="4">The sequence shown here is derived from an EMBL/GenBank/DDBJ whole genome shotgun (WGS) entry which is preliminary data.</text>
</comment>